<dbReference type="SUPFAM" id="SSF51206">
    <property type="entry name" value="cAMP-binding domain-like"/>
    <property type="match status" value="1"/>
</dbReference>
<dbReference type="PROSITE" id="PS01237">
    <property type="entry name" value="UPF0028"/>
    <property type="match status" value="1"/>
</dbReference>
<evidence type="ECO:0000256" key="4">
    <source>
        <dbReference type="ARBA" id="ARBA00023098"/>
    </source>
</evidence>
<dbReference type="InterPro" id="IPR014710">
    <property type="entry name" value="RmlC-like_jellyroll"/>
</dbReference>
<keyword evidence="2 5" id="KW-0378">Hydrolase</keyword>
<dbReference type="Gene3D" id="3.40.1090.10">
    <property type="entry name" value="Cytosolic phospholipase A2 catalytic domain"/>
    <property type="match status" value="2"/>
</dbReference>
<dbReference type="InterPro" id="IPR018490">
    <property type="entry name" value="cNMP-bd_dom_sf"/>
</dbReference>
<sequence length="640" mass="70556">MNDEVLSLLKVHEYFQGASEETLEEVVRLGRIAQFPAGSVVHEADVVLTTVGFVLRGRLKAVRVSTSGTESLFRMIERGEQFGLMVGALNEPVPIRVVALEPTTVLRLDYEEALELTFARPELRRLWLKTYAGSLRKFFLGAAPKRSATLLALIHNSPATRPAAERLIKRLGDIGEQLGVLSDSDRRLDSPNVRFRSLREDGRDLTSQEIREQVTRWQDVNRIVFDVHTYLTPERTAQLMELVDRAVYYIPAEAADAAIRHLQAIDVTARGWRDKISIAWLLGGDSPVVPAIPNLPDLASRDFKIYETPPKLPTGRSLANGMERLVHDLRGVRVGVALGGGAARGLSHLGVLKALERSGVVVDMIAGTSAGAMTGILYSAGLDPDYNADAFATDLRPSWIFRRLPQGNYWHLLYKYRRGKFDPMLRKYLHDWRLEQLALPCLSVTVDLVSGNSVVRERGDAVHAILESINLPVLSVPIVRNGQALIDGGLVNNIPANVLVSMGCNFVIAVSVTAKLETSFCDIKPEKPTLSRKNPGIVPTILRSLLVQNYNLNAFGVQPADVVIEPDVTGIDASEFMRAKELAVIGEAAALEQVPKIHRLLNRLDPQLFKLTPDTHESAPAGPAVPGRTSEPELQSRERP</sequence>
<dbReference type="Pfam" id="PF01734">
    <property type="entry name" value="Patatin"/>
    <property type="match status" value="1"/>
</dbReference>
<reference evidence="9" key="1">
    <citation type="submission" date="2024-05" db="EMBL/GenBank/DDBJ databases">
        <title>Planctomycetes of the genus Singulisphaera possess chitinolytic capabilities.</title>
        <authorList>
            <person name="Ivanova A."/>
        </authorList>
    </citation>
    <scope>NUCLEOTIDE SEQUENCE</scope>
    <source>
        <strain evidence="9">Ch08T</strain>
    </source>
</reference>
<dbReference type="PANTHER" id="PTHR14226">
    <property type="entry name" value="NEUROPATHY TARGET ESTERASE/SWISS CHEESE D.MELANOGASTER"/>
    <property type="match status" value="1"/>
</dbReference>
<name>A0AAU7CFK6_9BACT</name>
<protein>
    <submittedName>
        <fullName evidence="9">Patatin-like phospholipase family protein</fullName>
    </submittedName>
</protein>
<dbReference type="InterPro" id="IPR002641">
    <property type="entry name" value="PNPLA_dom"/>
</dbReference>
<feature type="active site" description="Nucleophile" evidence="5">
    <location>
        <position position="369"/>
    </location>
</feature>
<keyword evidence="4 5" id="KW-0443">Lipid metabolism</keyword>
<organism evidence="9">
    <name type="scientific">Singulisphaera sp. Ch08</name>
    <dbReference type="NCBI Taxonomy" id="3120278"/>
    <lineage>
        <taxon>Bacteria</taxon>
        <taxon>Pseudomonadati</taxon>
        <taxon>Planctomycetota</taxon>
        <taxon>Planctomycetia</taxon>
        <taxon>Isosphaerales</taxon>
        <taxon>Isosphaeraceae</taxon>
        <taxon>Singulisphaera</taxon>
    </lineage>
</organism>
<proteinExistence type="inferred from homology"/>
<feature type="domain" description="Cyclic nucleotide-binding" evidence="7">
    <location>
        <begin position="14"/>
        <end position="134"/>
    </location>
</feature>
<dbReference type="SUPFAM" id="SSF52151">
    <property type="entry name" value="FabD/lysophospholipase-like"/>
    <property type="match status" value="1"/>
</dbReference>
<dbReference type="GO" id="GO:0016042">
    <property type="term" value="P:lipid catabolic process"/>
    <property type="evidence" value="ECO:0007669"/>
    <property type="project" value="UniProtKB-UniRule"/>
</dbReference>
<evidence type="ECO:0000259" key="8">
    <source>
        <dbReference type="PROSITE" id="PS51635"/>
    </source>
</evidence>
<dbReference type="EMBL" id="CP155447">
    <property type="protein sequence ID" value="XBH03436.1"/>
    <property type="molecule type" value="Genomic_DNA"/>
</dbReference>
<dbReference type="PROSITE" id="PS50042">
    <property type="entry name" value="CNMP_BINDING_3"/>
    <property type="match status" value="1"/>
</dbReference>
<dbReference type="InterPro" id="IPR050301">
    <property type="entry name" value="NTE"/>
</dbReference>
<evidence type="ECO:0000259" key="7">
    <source>
        <dbReference type="PROSITE" id="PS50042"/>
    </source>
</evidence>
<gene>
    <name evidence="9" type="ORF">V5E97_34795</name>
</gene>
<dbReference type="InterPro" id="IPR001423">
    <property type="entry name" value="LysoPLipase_patatin_CS"/>
</dbReference>
<feature type="short sequence motif" description="DGA/G" evidence="5">
    <location>
        <begin position="487"/>
        <end position="489"/>
    </location>
</feature>
<evidence type="ECO:0000256" key="5">
    <source>
        <dbReference type="PROSITE-ProRule" id="PRU01161"/>
    </source>
</evidence>
<feature type="short sequence motif" description="GXSXG" evidence="5">
    <location>
        <begin position="367"/>
        <end position="371"/>
    </location>
</feature>
<dbReference type="InterPro" id="IPR016035">
    <property type="entry name" value="Acyl_Trfase/lysoPLipase"/>
</dbReference>
<dbReference type="SMART" id="SM00100">
    <property type="entry name" value="cNMP"/>
    <property type="match status" value="1"/>
</dbReference>
<dbReference type="RefSeq" id="WP_406696170.1">
    <property type="nucleotide sequence ID" value="NZ_CP155447.1"/>
</dbReference>
<evidence type="ECO:0000256" key="3">
    <source>
        <dbReference type="ARBA" id="ARBA00022963"/>
    </source>
</evidence>
<evidence type="ECO:0000256" key="2">
    <source>
        <dbReference type="ARBA" id="ARBA00022801"/>
    </source>
</evidence>
<feature type="domain" description="PNPLA" evidence="8">
    <location>
        <begin position="336"/>
        <end position="500"/>
    </location>
</feature>
<dbReference type="PANTHER" id="PTHR14226:SF76">
    <property type="entry name" value="NTE FAMILY PROTEIN RSSA"/>
    <property type="match status" value="1"/>
</dbReference>
<dbReference type="AlphaFoldDB" id="A0AAU7CFK6"/>
<feature type="active site" description="Proton acceptor" evidence="5">
    <location>
        <position position="487"/>
    </location>
</feature>
<dbReference type="CDD" id="cd00038">
    <property type="entry name" value="CAP_ED"/>
    <property type="match status" value="1"/>
</dbReference>
<dbReference type="Gene3D" id="2.60.120.10">
    <property type="entry name" value="Jelly Rolls"/>
    <property type="match status" value="1"/>
</dbReference>
<dbReference type="PROSITE" id="PS51635">
    <property type="entry name" value="PNPLA"/>
    <property type="match status" value="1"/>
</dbReference>
<accession>A0AAU7CFK6</accession>
<dbReference type="GO" id="GO:0046470">
    <property type="term" value="P:phosphatidylcholine metabolic process"/>
    <property type="evidence" value="ECO:0007669"/>
    <property type="project" value="InterPro"/>
</dbReference>
<dbReference type="GO" id="GO:0004622">
    <property type="term" value="F:phosphatidylcholine lysophospholipase activity"/>
    <property type="evidence" value="ECO:0007669"/>
    <property type="project" value="InterPro"/>
</dbReference>
<dbReference type="InterPro" id="IPR000595">
    <property type="entry name" value="cNMP-bd_dom"/>
</dbReference>
<evidence type="ECO:0000256" key="1">
    <source>
        <dbReference type="ARBA" id="ARBA00006636"/>
    </source>
</evidence>
<comment type="similarity">
    <text evidence="1">Belongs to the NTE family.</text>
</comment>
<evidence type="ECO:0000313" key="9">
    <source>
        <dbReference type="EMBL" id="XBH03436.1"/>
    </source>
</evidence>
<feature type="compositionally biased region" description="Basic and acidic residues" evidence="6">
    <location>
        <begin position="630"/>
        <end position="640"/>
    </location>
</feature>
<dbReference type="Pfam" id="PF00027">
    <property type="entry name" value="cNMP_binding"/>
    <property type="match status" value="1"/>
</dbReference>
<feature type="region of interest" description="Disordered" evidence="6">
    <location>
        <begin position="612"/>
        <end position="640"/>
    </location>
</feature>
<comment type="caution">
    <text evidence="5">Lacks conserved residue(s) required for the propagation of feature annotation.</text>
</comment>
<keyword evidence="3 5" id="KW-0442">Lipid degradation</keyword>
<evidence type="ECO:0000256" key="6">
    <source>
        <dbReference type="SAM" id="MobiDB-lite"/>
    </source>
</evidence>